<evidence type="ECO:0000313" key="9">
    <source>
        <dbReference type="Proteomes" id="UP000247536"/>
    </source>
</evidence>
<dbReference type="InterPro" id="IPR027385">
    <property type="entry name" value="Beta-barrel_OMP"/>
</dbReference>
<evidence type="ECO:0000256" key="6">
    <source>
        <dbReference type="SAM" id="SignalP"/>
    </source>
</evidence>
<dbReference type="Proteomes" id="UP000247536">
    <property type="component" value="Unassembled WGS sequence"/>
</dbReference>
<organism evidence="8 9">
    <name type="scientific">Rhizobium wuzhouense</name>
    <dbReference type="NCBI Taxonomy" id="1986026"/>
    <lineage>
        <taxon>Bacteria</taxon>
        <taxon>Pseudomonadati</taxon>
        <taxon>Pseudomonadota</taxon>
        <taxon>Alphaproteobacteria</taxon>
        <taxon>Hyphomicrobiales</taxon>
        <taxon>Rhizobiaceae</taxon>
        <taxon>Rhizobium/Agrobacterium group</taxon>
        <taxon>Rhizobium</taxon>
    </lineage>
</organism>
<dbReference type="PANTHER" id="PTHR34001">
    <property type="entry name" value="BLL7405 PROTEIN"/>
    <property type="match status" value="1"/>
</dbReference>
<gene>
    <name evidence="8" type="ORF">DMY87_11815</name>
</gene>
<dbReference type="RefSeq" id="WP_110791554.1">
    <property type="nucleotide sequence ID" value="NZ_QJRY01000004.1"/>
</dbReference>
<dbReference type="InterPro" id="IPR051692">
    <property type="entry name" value="OMP-like"/>
</dbReference>
<name>A0ABX5NQA8_9HYPH</name>
<protein>
    <submittedName>
        <fullName evidence="8">Porin family protein</fullName>
    </submittedName>
</protein>
<comment type="caution">
    <text evidence="8">The sequence shown here is derived from an EMBL/GenBank/DDBJ whole genome shotgun (WGS) entry which is preliminary data.</text>
</comment>
<dbReference type="EMBL" id="QJRY01000004">
    <property type="protein sequence ID" value="PYB73014.1"/>
    <property type="molecule type" value="Genomic_DNA"/>
</dbReference>
<dbReference type="Pfam" id="PF13505">
    <property type="entry name" value="OMP_b-brl"/>
    <property type="match status" value="1"/>
</dbReference>
<keyword evidence="9" id="KW-1185">Reference proteome</keyword>
<accession>A0ABX5NQA8</accession>
<keyword evidence="2 6" id="KW-0732">Signal</keyword>
<evidence type="ECO:0000256" key="2">
    <source>
        <dbReference type="ARBA" id="ARBA00022729"/>
    </source>
</evidence>
<reference evidence="8 9" key="1">
    <citation type="submission" date="2018-06" db="EMBL/GenBank/DDBJ databases">
        <title>Rhizobium wuzhouense sp. nov., isolated from roots of Oryza officinalis.</title>
        <authorList>
            <person name="Yuan T."/>
        </authorList>
    </citation>
    <scope>NUCLEOTIDE SEQUENCE [LARGE SCALE GENOMIC DNA]</scope>
    <source>
        <strain evidence="8 9">W44</strain>
    </source>
</reference>
<sequence length="211" mass="21806">MLKVLSSGVALALLFTVAAQAADAVQASPAPPPEAAGVSSFSWAGGYVGLHAGYGWGEGDAAAGGATGTIDFDGGRFGGFAGYNFDLGSSLIAGIEGDLGYDWNEREDGTETFGTTIQGAIRGRIGYAVDRALIYAAGGWAAAQFSFEDTGVSIKETMNGWTVGAGIDYAVTDRLFARAEYRYNDYGSADIGPVNIDFTQHVVQAGIGLKF</sequence>
<comment type="similarity">
    <text evidence="5">Belongs to the Omp25/RopB family.</text>
</comment>
<comment type="subcellular location">
    <subcellularLocation>
        <location evidence="1">Cell outer membrane</location>
    </subcellularLocation>
</comment>
<evidence type="ECO:0000259" key="7">
    <source>
        <dbReference type="Pfam" id="PF13505"/>
    </source>
</evidence>
<evidence type="ECO:0000256" key="3">
    <source>
        <dbReference type="ARBA" id="ARBA00023136"/>
    </source>
</evidence>
<dbReference type="Gene3D" id="2.40.160.20">
    <property type="match status" value="1"/>
</dbReference>
<dbReference type="InterPro" id="IPR011250">
    <property type="entry name" value="OMP/PagP_B-barrel"/>
</dbReference>
<feature type="chain" id="PRO_5046640595" evidence="6">
    <location>
        <begin position="22"/>
        <end position="211"/>
    </location>
</feature>
<evidence type="ECO:0000256" key="4">
    <source>
        <dbReference type="ARBA" id="ARBA00023237"/>
    </source>
</evidence>
<feature type="signal peptide" evidence="6">
    <location>
        <begin position="1"/>
        <end position="21"/>
    </location>
</feature>
<feature type="domain" description="Outer membrane protein beta-barrel" evidence="7">
    <location>
        <begin position="10"/>
        <end position="211"/>
    </location>
</feature>
<evidence type="ECO:0000256" key="5">
    <source>
        <dbReference type="ARBA" id="ARBA00038306"/>
    </source>
</evidence>
<keyword evidence="3" id="KW-0472">Membrane</keyword>
<evidence type="ECO:0000256" key="1">
    <source>
        <dbReference type="ARBA" id="ARBA00004442"/>
    </source>
</evidence>
<dbReference type="PANTHER" id="PTHR34001:SF3">
    <property type="entry name" value="BLL7405 PROTEIN"/>
    <property type="match status" value="1"/>
</dbReference>
<dbReference type="SUPFAM" id="SSF56925">
    <property type="entry name" value="OMPA-like"/>
    <property type="match status" value="1"/>
</dbReference>
<evidence type="ECO:0000313" key="8">
    <source>
        <dbReference type="EMBL" id="PYB73014.1"/>
    </source>
</evidence>
<keyword evidence="4" id="KW-0998">Cell outer membrane</keyword>
<proteinExistence type="inferred from homology"/>